<proteinExistence type="predicted"/>
<comment type="caution">
    <text evidence="3">The sequence shown here is derived from an EMBL/GenBank/DDBJ whole genome shotgun (WGS) entry which is preliminary data.</text>
</comment>
<dbReference type="Proteomes" id="UP001291623">
    <property type="component" value="Unassembled WGS sequence"/>
</dbReference>
<keyword evidence="1" id="KW-0812">Transmembrane</keyword>
<protein>
    <submittedName>
        <fullName evidence="3">Uncharacterized protein</fullName>
    </submittedName>
</protein>
<evidence type="ECO:0000313" key="4">
    <source>
        <dbReference type="Proteomes" id="UP001291623"/>
    </source>
</evidence>
<feature type="transmembrane region" description="Helical" evidence="1">
    <location>
        <begin position="46"/>
        <end position="63"/>
    </location>
</feature>
<keyword evidence="2" id="KW-0732">Signal</keyword>
<dbReference type="AlphaFoldDB" id="A0AAE1VF47"/>
<dbReference type="EMBL" id="JAVYJV010000012">
    <property type="protein sequence ID" value="KAK4358195.1"/>
    <property type="molecule type" value="Genomic_DNA"/>
</dbReference>
<keyword evidence="1" id="KW-0472">Membrane</keyword>
<keyword evidence="1" id="KW-1133">Transmembrane helix</keyword>
<organism evidence="3 4">
    <name type="scientific">Anisodus tanguticus</name>
    <dbReference type="NCBI Taxonomy" id="243964"/>
    <lineage>
        <taxon>Eukaryota</taxon>
        <taxon>Viridiplantae</taxon>
        <taxon>Streptophyta</taxon>
        <taxon>Embryophyta</taxon>
        <taxon>Tracheophyta</taxon>
        <taxon>Spermatophyta</taxon>
        <taxon>Magnoliopsida</taxon>
        <taxon>eudicotyledons</taxon>
        <taxon>Gunneridae</taxon>
        <taxon>Pentapetalae</taxon>
        <taxon>asterids</taxon>
        <taxon>lamiids</taxon>
        <taxon>Solanales</taxon>
        <taxon>Solanaceae</taxon>
        <taxon>Solanoideae</taxon>
        <taxon>Hyoscyameae</taxon>
        <taxon>Anisodus</taxon>
    </lineage>
</organism>
<reference evidence="3" key="1">
    <citation type="submission" date="2023-12" db="EMBL/GenBank/DDBJ databases">
        <title>Genome assembly of Anisodus tanguticus.</title>
        <authorList>
            <person name="Wang Y.-J."/>
        </authorList>
    </citation>
    <scope>NUCLEOTIDE SEQUENCE</scope>
    <source>
        <strain evidence="3">KB-2021</strain>
        <tissue evidence="3">Leaf</tissue>
    </source>
</reference>
<feature type="signal peptide" evidence="2">
    <location>
        <begin position="1"/>
        <end position="22"/>
    </location>
</feature>
<evidence type="ECO:0000256" key="1">
    <source>
        <dbReference type="SAM" id="Phobius"/>
    </source>
</evidence>
<feature type="chain" id="PRO_5042178995" evidence="2">
    <location>
        <begin position="23"/>
        <end position="67"/>
    </location>
</feature>
<keyword evidence="4" id="KW-1185">Reference proteome</keyword>
<gene>
    <name evidence="3" type="ORF">RND71_023805</name>
</gene>
<sequence>MGSRVSAAIVLFLGMLVAVATAQYGSSYDDSNYSSPSKNVGSTNSSPAFMLALLAFIISFFVLRERI</sequence>
<evidence type="ECO:0000313" key="3">
    <source>
        <dbReference type="EMBL" id="KAK4358195.1"/>
    </source>
</evidence>
<evidence type="ECO:0000256" key="2">
    <source>
        <dbReference type="SAM" id="SignalP"/>
    </source>
</evidence>
<name>A0AAE1VF47_9SOLA</name>
<accession>A0AAE1VF47</accession>